<gene>
    <name evidence="4" type="ORF">PROFUN_07223</name>
</gene>
<keyword evidence="5" id="KW-1185">Reference proteome</keyword>
<comment type="similarity">
    <text evidence="1 2">Belongs to the OSBP family.</text>
</comment>
<organism evidence="4 5">
    <name type="scientific">Planoprotostelium fungivorum</name>
    <dbReference type="NCBI Taxonomy" id="1890364"/>
    <lineage>
        <taxon>Eukaryota</taxon>
        <taxon>Amoebozoa</taxon>
        <taxon>Evosea</taxon>
        <taxon>Variosea</taxon>
        <taxon>Cavosteliida</taxon>
        <taxon>Cavosteliaceae</taxon>
        <taxon>Planoprotostelium</taxon>
    </lineage>
</organism>
<dbReference type="AlphaFoldDB" id="A0A2P6NM80"/>
<dbReference type="GO" id="GO:0005829">
    <property type="term" value="C:cytosol"/>
    <property type="evidence" value="ECO:0007669"/>
    <property type="project" value="TreeGrafter"/>
</dbReference>
<evidence type="ECO:0000256" key="1">
    <source>
        <dbReference type="ARBA" id="ARBA00008842"/>
    </source>
</evidence>
<dbReference type="Proteomes" id="UP000241769">
    <property type="component" value="Unassembled WGS sequence"/>
</dbReference>
<evidence type="ECO:0000313" key="5">
    <source>
        <dbReference type="Proteomes" id="UP000241769"/>
    </source>
</evidence>
<dbReference type="GO" id="GO:0032934">
    <property type="term" value="F:sterol binding"/>
    <property type="evidence" value="ECO:0007669"/>
    <property type="project" value="TreeGrafter"/>
</dbReference>
<dbReference type="Pfam" id="PF01237">
    <property type="entry name" value="Oxysterol_BP"/>
    <property type="match status" value="1"/>
</dbReference>
<accession>A0A2P6NM80</accession>
<dbReference type="PANTHER" id="PTHR10972">
    <property type="entry name" value="OXYSTEROL-BINDING PROTEIN-RELATED"/>
    <property type="match status" value="1"/>
</dbReference>
<dbReference type="InParanoid" id="A0A2P6NM80"/>
<evidence type="ECO:0000256" key="2">
    <source>
        <dbReference type="RuleBase" id="RU003844"/>
    </source>
</evidence>
<dbReference type="OrthoDB" id="14833at2759"/>
<dbReference type="STRING" id="1890364.A0A2P6NM80"/>
<protein>
    <recommendedName>
        <fullName evidence="6">Oxysterol-binding protein</fullName>
    </recommendedName>
</protein>
<dbReference type="GO" id="GO:0016020">
    <property type="term" value="C:membrane"/>
    <property type="evidence" value="ECO:0007669"/>
    <property type="project" value="TreeGrafter"/>
</dbReference>
<dbReference type="InterPro" id="IPR018494">
    <property type="entry name" value="Oxysterol-bd_CS"/>
</dbReference>
<dbReference type="Gene3D" id="1.10.287.2720">
    <property type="match status" value="1"/>
</dbReference>
<dbReference type="FunCoup" id="A0A2P6NM80">
    <property type="interactions" value="169"/>
</dbReference>
<dbReference type="Gene3D" id="2.40.160.120">
    <property type="match status" value="1"/>
</dbReference>
<name>A0A2P6NM80_9EUKA</name>
<dbReference type="PROSITE" id="PS01013">
    <property type="entry name" value="OSBP"/>
    <property type="match status" value="1"/>
</dbReference>
<evidence type="ECO:0000313" key="4">
    <source>
        <dbReference type="EMBL" id="PRP85039.1"/>
    </source>
</evidence>
<feature type="region of interest" description="Disordered" evidence="3">
    <location>
        <begin position="1"/>
        <end position="40"/>
    </location>
</feature>
<dbReference type="Gene3D" id="3.30.70.3490">
    <property type="match status" value="1"/>
</dbReference>
<sequence length="461" mass="51695">MSRHLRSHSKSKDEMPDVGTLNLSGNRSRSGSRSSSRLSSRSNSFGAVWMTAAQFLEYQEQPLANEETVYQPYTRTTTDVAAAANGNEEEMGQDSKTLIFALIKQVKIGMDLSRVVLPTFILEPKSMLEKVSDFLTHSELLVATTRINDPLERMVGVVKWYLSGFYLKPKGVKKPYNPVLGELFRCSWNHPESKSFFIGEQVSHHPPVSAFYASNRKEGLVANGSILFRSKFYGTSVGSILEGSITIHHIRFGEEYEVTFPSAYGKGFLFGTLVMELAGLVTITCKQSGLKAEIDFKQKPSFFGEYNTLQGKISRLSNNQPIFNLSGKWDQRIDLTDANNPKCGQILWAVTPEFINQKLTKLKPNPMFALESDALWSKVTDAIVAGDQQLATDEKANIEQAQRDAAAIRAEKNMGYTPRLFVPNSSGGWTYKWFNNKPWNPQEEDEEYEAAGIIATRKHRA</sequence>
<evidence type="ECO:0008006" key="6">
    <source>
        <dbReference type="Google" id="ProtNLM"/>
    </source>
</evidence>
<feature type="compositionally biased region" description="Low complexity" evidence="3">
    <location>
        <begin position="21"/>
        <end position="40"/>
    </location>
</feature>
<reference evidence="4 5" key="1">
    <citation type="journal article" date="2018" name="Genome Biol. Evol.">
        <title>Multiple Roots of Fruiting Body Formation in Amoebozoa.</title>
        <authorList>
            <person name="Hillmann F."/>
            <person name="Forbes G."/>
            <person name="Novohradska S."/>
            <person name="Ferling I."/>
            <person name="Riege K."/>
            <person name="Groth M."/>
            <person name="Westermann M."/>
            <person name="Marz M."/>
            <person name="Spaller T."/>
            <person name="Winckler T."/>
            <person name="Schaap P."/>
            <person name="Glockner G."/>
        </authorList>
    </citation>
    <scope>NUCLEOTIDE SEQUENCE [LARGE SCALE GENOMIC DNA]</scope>
    <source>
        <strain evidence="4 5">Jena</strain>
    </source>
</reference>
<proteinExistence type="inferred from homology"/>
<dbReference type="SUPFAM" id="SSF144000">
    <property type="entry name" value="Oxysterol-binding protein-like"/>
    <property type="match status" value="1"/>
</dbReference>
<dbReference type="PANTHER" id="PTHR10972:SF102">
    <property type="entry name" value="OXYSTEROL-BINDING PROTEIN"/>
    <property type="match status" value="1"/>
</dbReference>
<dbReference type="InterPro" id="IPR000648">
    <property type="entry name" value="Oxysterol-bd"/>
</dbReference>
<dbReference type="EMBL" id="MDYQ01000051">
    <property type="protein sequence ID" value="PRP85039.1"/>
    <property type="molecule type" value="Genomic_DNA"/>
</dbReference>
<dbReference type="InterPro" id="IPR037239">
    <property type="entry name" value="OSBP_sf"/>
</dbReference>
<comment type="caution">
    <text evidence="4">The sequence shown here is derived from an EMBL/GenBank/DDBJ whole genome shotgun (WGS) entry which is preliminary data.</text>
</comment>
<dbReference type="FunFam" id="1.10.287.2720:FF:000001">
    <property type="entry name" value="Oxysterol-binding OBPalpha"/>
    <property type="match status" value="1"/>
</dbReference>
<evidence type="ECO:0000256" key="3">
    <source>
        <dbReference type="SAM" id="MobiDB-lite"/>
    </source>
</evidence>